<dbReference type="AlphaFoldDB" id="A0A9W7FYB9"/>
<feature type="compositionally biased region" description="Acidic residues" evidence="7">
    <location>
        <begin position="71"/>
        <end position="89"/>
    </location>
</feature>
<dbReference type="Pfam" id="PF01465">
    <property type="entry name" value="GRIP"/>
    <property type="match status" value="1"/>
</dbReference>
<feature type="compositionally biased region" description="Basic and acidic residues" evidence="7">
    <location>
        <begin position="335"/>
        <end position="353"/>
    </location>
</feature>
<feature type="domain" description="GRIP" evidence="8">
    <location>
        <begin position="551"/>
        <end position="601"/>
    </location>
</feature>
<dbReference type="OrthoDB" id="1926336at2759"/>
<evidence type="ECO:0000256" key="5">
    <source>
        <dbReference type="ARBA" id="ARBA00023136"/>
    </source>
</evidence>
<evidence type="ECO:0000256" key="3">
    <source>
        <dbReference type="ARBA" id="ARBA00022490"/>
    </source>
</evidence>
<dbReference type="GO" id="GO:0005794">
    <property type="term" value="C:Golgi apparatus"/>
    <property type="evidence" value="ECO:0007669"/>
    <property type="project" value="TreeGrafter"/>
</dbReference>
<keyword evidence="10" id="KW-1185">Reference proteome</keyword>
<evidence type="ECO:0000256" key="2">
    <source>
        <dbReference type="ARBA" id="ARBA00004496"/>
    </source>
</evidence>
<feature type="coiled-coil region" evidence="6">
    <location>
        <begin position="243"/>
        <end position="277"/>
    </location>
</feature>
<dbReference type="Proteomes" id="UP001165065">
    <property type="component" value="Unassembled WGS sequence"/>
</dbReference>
<feature type="compositionally biased region" description="Low complexity" evidence="7">
    <location>
        <begin position="461"/>
        <end position="485"/>
    </location>
</feature>
<dbReference type="Gene3D" id="1.10.220.60">
    <property type="entry name" value="GRIP domain"/>
    <property type="match status" value="1"/>
</dbReference>
<evidence type="ECO:0000259" key="8">
    <source>
        <dbReference type="PROSITE" id="PS50913"/>
    </source>
</evidence>
<name>A0A9W7FYB9_9STRA</name>
<keyword evidence="3" id="KW-0963">Cytoplasm</keyword>
<organism evidence="9 10">
    <name type="scientific">Triparma columacea</name>
    <dbReference type="NCBI Taxonomy" id="722753"/>
    <lineage>
        <taxon>Eukaryota</taxon>
        <taxon>Sar</taxon>
        <taxon>Stramenopiles</taxon>
        <taxon>Ochrophyta</taxon>
        <taxon>Bolidophyceae</taxon>
        <taxon>Parmales</taxon>
        <taxon>Triparmaceae</taxon>
        <taxon>Triparma</taxon>
    </lineage>
</organism>
<dbReference type="Gene3D" id="1.10.287.1490">
    <property type="match status" value="1"/>
</dbReference>
<dbReference type="PROSITE" id="PS50913">
    <property type="entry name" value="GRIP"/>
    <property type="match status" value="1"/>
</dbReference>
<dbReference type="InterPro" id="IPR051952">
    <property type="entry name" value="Golgi-autophagy_related"/>
</dbReference>
<keyword evidence="5" id="KW-0472">Membrane</keyword>
<evidence type="ECO:0000256" key="7">
    <source>
        <dbReference type="SAM" id="MobiDB-lite"/>
    </source>
</evidence>
<dbReference type="PANTHER" id="PTHR23157:SF25">
    <property type="entry name" value="GRIP AND COILED-COIL DOMAIN-CONTAINING PROTEIN 1"/>
    <property type="match status" value="1"/>
</dbReference>
<comment type="subcellular location">
    <subcellularLocation>
        <location evidence="2">Cytoplasm</location>
    </subcellularLocation>
    <subcellularLocation>
        <location evidence="1">Endomembrane system</location>
        <topology evidence="1">Peripheral membrane protein</topology>
    </subcellularLocation>
</comment>
<feature type="compositionally biased region" description="Basic and acidic residues" evidence="7">
    <location>
        <begin position="101"/>
        <end position="111"/>
    </location>
</feature>
<evidence type="ECO:0000256" key="6">
    <source>
        <dbReference type="SAM" id="Coils"/>
    </source>
</evidence>
<protein>
    <recommendedName>
        <fullName evidence="8">GRIP domain-containing protein</fullName>
    </recommendedName>
</protein>
<feature type="region of interest" description="Disordered" evidence="7">
    <location>
        <begin position="378"/>
        <end position="409"/>
    </location>
</feature>
<comment type="caution">
    <text evidence="9">The sequence shown here is derived from an EMBL/GenBank/DDBJ whole genome shotgun (WGS) entry which is preliminary data.</text>
</comment>
<feature type="region of interest" description="Disordered" evidence="7">
    <location>
        <begin position="335"/>
        <end position="363"/>
    </location>
</feature>
<evidence type="ECO:0000256" key="1">
    <source>
        <dbReference type="ARBA" id="ARBA00004184"/>
    </source>
</evidence>
<evidence type="ECO:0000256" key="4">
    <source>
        <dbReference type="ARBA" id="ARBA00023054"/>
    </source>
</evidence>
<feature type="region of interest" description="Disordered" evidence="7">
    <location>
        <begin position="24"/>
        <end position="147"/>
    </location>
</feature>
<feature type="compositionally biased region" description="Basic and acidic residues" evidence="7">
    <location>
        <begin position="385"/>
        <end position="409"/>
    </location>
</feature>
<dbReference type="InterPro" id="IPR000237">
    <property type="entry name" value="GRIP_dom"/>
</dbReference>
<evidence type="ECO:0000313" key="9">
    <source>
        <dbReference type="EMBL" id="GMI23104.1"/>
    </source>
</evidence>
<feature type="compositionally biased region" description="Basic and acidic residues" evidence="7">
    <location>
        <begin position="120"/>
        <end position="138"/>
    </location>
</feature>
<feature type="non-terminal residue" evidence="9">
    <location>
        <position position="608"/>
    </location>
</feature>
<sequence length="608" mass="66221">MWSLANTLQSASKNLQSFNLDALQEDETSASSQEGIKKNSALASGVKGSKLDFTNEGGHDEQLGVNGGDEIGGEEDEGEEEERDDEEVDFGGGESVLNPEHPVRVEVKEEVKEEMEEEVKEAKEGEEGEGRESEEKRLASLVASPPSDVSLLQRQLSSCSEQLVLLSRENQKLQKQNSTMTAAAKSHAKLTSEHADLRANHGRLREAHKVLKSKASKVVDELKGTRSQLEAAAEGKARQGVECMEIRNTCKALKERNANLQRENEDSAETISKMAADLTVLREAAKKTKAESEVKGRDFTDELKTYKEKALKALQQSNERVTALTKENASLKELNEGYKRDAEDARDEKDKAESSVSGLRSQISTLTSSLEASKAELEATLGKASRSEMEAEALREEVERTEGERRKAEEENVKLTNIVEAARTTAAIAEKETRGLEEKVKALETSLENARSSAPPPTSPPTGTTAATEAPTSSPPTNNSQTNQTTSEPLIYALSKASELSVATSEITRLSSLLADLSDDLTVSREDCSSLSQELTQAKMEIERASRMGGGDGDNVNVEYLKNVLLQYLTSQTVGEKRRLLPVLATVLSLTPAERIKAEKSLESNKGI</sequence>
<keyword evidence="4 6" id="KW-0175">Coiled coil</keyword>
<proteinExistence type="predicted"/>
<dbReference type="SMART" id="SM00755">
    <property type="entry name" value="Grip"/>
    <property type="match status" value="1"/>
</dbReference>
<evidence type="ECO:0000313" key="10">
    <source>
        <dbReference type="Proteomes" id="UP001165065"/>
    </source>
</evidence>
<feature type="compositionally biased region" description="Polar residues" evidence="7">
    <location>
        <begin position="354"/>
        <end position="363"/>
    </location>
</feature>
<dbReference type="PANTHER" id="PTHR23157">
    <property type="entry name" value="GRIP AND COILED-COIL DOMAIN-CONTAINING PROTEIN 1"/>
    <property type="match status" value="1"/>
</dbReference>
<accession>A0A9W7FYB9</accession>
<dbReference type="EMBL" id="BRYA01000560">
    <property type="protein sequence ID" value="GMI23104.1"/>
    <property type="molecule type" value="Genomic_DNA"/>
</dbReference>
<reference evidence="10" key="1">
    <citation type="journal article" date="2023" name="Commun. Biol.">
        <title>Genome analysis of Parmales, the sister group of diatoms, reveals the evolutionary specialization of diatoms from phago-mixotrophs to photoautotrophs.</title>
        <authorList>
            <person name="Ban H."/>
            <person name="Sato S."/>
            <person name="Yoshikawa S."/>
            <person name="Yamada K."/>
            <person name="Nakamura Y."/>
            <person name="Ichinomiya M."/>
            <person name="Sato N."/>
            <person name="Blanc-Mathieu R."/>
            <person name="Endo H."/>
            <person name="Kuwata A."/>
            <person name="Ogata H."/>
        </authorList>
    </citation>
    <scope>NUCLEOTIDE SEQUENCE [LARGE SCALE GENOMIC DNA]</scope>
</reference>
<feature type="region of interest" description="Disordered" evidence="7">
    <location>
        <begin position="443"/>
        <end position="485"/>
    </location>
</feature>
<gene>
    <name evidence="9" type="ORF">TrCOL_g1409</name>
</gene>